<sequence length="1013" mass="115072">GFNRLKATCSSRFAPPANLPPAPEYIEKKGFGIVQGRVEVWLIKLPPAGETEPVMSLNKTLMCNETVSDIQPEDELFRCGAQDINFDRFLEHGDILKIQFITTGGGFRDVWDLNRGRSLYLTQNFTGFQRDLSVEFRFDFEAPYHCGISSCSRGEIMLRVPDFSKTNTVTIEWNGWQDDNSKVYRYAMEVFKMSKVSVTELEIKPSEQLQPLINREVLHSNLRPQQYTFPEPGMYSVILEIADLANNTVYVRRLCLFDNTSTITTDPEYAFYVITASEAENHRYQNHTGSVRPYPPQLQDMISKKYHKDLKRQPPWDDFEGDRTVSEIRNKRAIVNFKVAHRLGRISDSEPPANLWIDLNLNTTYKVPENLPDAQTVTIWVKATDAMGNEKVEKTNVTIDSTEPDVPEFEFRMNTYVEGIDFSSTFDLVANDPQSGVAFVKWTFTRQNGTVIYNATVHGKRAQSGCDRRECFCTITDECFLHSQSFSLSNCHMMVEKENLATEVITVTADVTNMAGLVTRRNMTKGSLIMLNGTQAYYPPQNIQVKSRTIDSVTITWDYPPSCFARTGFWVIVNGQKYAVHVDATEYVISGLESGESYTIYMVTDFIGGEQSDKQAFVFTTEDDSLGGGAIAGIIIGLLILLALIVLIVVFVLYRRRVILQQPGPVNKQLNRMSHAFDNARRFTMKRSDPERAFSNNAYKSDEDEVYLYGHMAFNTHQNWQLADSDLTLLDHVAEGKFANIYKATWRHDGRSDTVAAKMLKPGFSEDDALKMMAKVNFFATAFDDHDNVIRFLGAVTDNTSWGPVLVMEYCECGQMDKWLASRRNNVDEQTMENMFRFSMGVAKGMEYLASKGITHRRLAARNILLTFVLDAKVAGFGPQHKEGTEDKMTRVPAKWAAPEVLEDKPPTEKSDVWSFGVVLWEIFSMGQVPYPNVHANQIGSRLKGGYRMDKPEFADDIHYDLMKECWQYKQSKRPTFKTVRARLSSISHQATDRASTSTTTHTSFTEGQIGHL</sequence>
<feature type="region of interest" description="Disordered" evidence="3">
    <location>
        <begin position="988"/>
        <end position="1013"/>
    </location>
</feature>
<evidence type="ECO:0000256" key="1">
    <source>
        <dbReference type="ARBA" id="ARBA00004167"/>
    </source>
</evidence>
<dbReference type="CDD" id="cd00192">
    <property type="entry name" value="PTKc"/>
    <property type="match status" value="1"/>
</dbReference>
<accession>A0ABD0JDT2</accession>
<dbReference type="SUPFAM" id="SSF56112">
    <property type="entry name" value="Protein kinase-like (PK-like)"/>
    <property type="match status" value="1"/>
</dbReference>
<reference evidence="7 8" key="1">
    <citation type="journal article" date="2023" name="Sci. Data">
        <title>Genome assembly of the Korean intertidal mud-creeper Batillaria attramentaria.</title>
        <authorList>
            <person name="Patra A.K."/>
            <person name="Ho P.T."/>
            <person name="Jun S."/>
            <person name="Lee S.J."/>
            <person name="Kim Y."/>
            <person name="Won Y.J."/>
        </authorList>
    </citation>
    <scope>NUCLEOTIDE SEQUENCE [LARGE SCALE GENOMIC DNA]</scope>
    <source>
        <strain evidence="7">Wonlab-2016</strain>
    </source>
</reference>
<dbReference type="PRINTS" id="PR00109">
    <property type="entry name" value="TYRKINASE"/>
</dbReference>
<dbReference type="InterPro" id="IPR036116">
    <property type="entry name" value="FN3_sf"/>
</dbReference>
<comment type="subcellular location">
    <subcellularLocation>
        <location evidence="1">Membrane</location>
        <topology evidence="1">Single-pass membrane protein</topology>
    </subcellularLocation>
</comment>
<keyword evidence="4" id="KW-1133">Transmembrane helix</keyword>
<keyword evidence="2" id="KW-0325">Glycoprotein</keyword>
<dbReference type="InterPro" id="IPR011009">
    <property type="entry name" value="Kinase-like_dom_sf"/>
</dbReference>
<name>A0ABD0JDT2_9CAEN</name>
<keyword evidence="4" id="KW-0812">Transmembrane</keyword>
<keyword evidence="4" id="KW-0472">Membrane</keyword>
<organism evidence="7 8">
    <name type="scientific">Batillaria attramentaria</name>
    <dbReference type="NCBI Taxonomy" id="370345"/>
    <lineage>
        <taxon>Eukaryota</taxon>
        <taxon>Metazoa</taxon>
        <taxon>Spiralia</taxon>
        <taxon>Lophotrochozoa</taxon>
        <taxon>Mollusca</taxon>
        <taxon>Gastropoda</taxon>
        <taxon>Caenogastropoda</taxon>
        <taxon>Sorbeoconcha</taxon>
        <taxon>Cerithioidea</taxon>
        <taxon>Batillariidae</taxon>
        <taxon>Batillaria</taxon>
    </lineage>
</organism>
<dbReference type="InterPro" id="IPR000719">
    <property type="entry name" value="Prot_kinase_dom"/>
</dbReference>
<feature type="domain" description="Fibronectin type-III" evidence="6">
    <location>
        <begin position="539"/>
        <end position="624"/>
    </location>
</feature>
<dbReference type="SUPFAM" id="SSF49265">
    <property type="entry name" value="Fibronectin type III"/>
    <property type="match status" value="1"/>
</dbReference>
<dbReference type="PROSITE" id="PS50011">
    <property type="entry name" value="PROTEIN_KINASE_DOM"/>
    <property type="match status" value="1"/>
</dbReference>
<feature type="transmembrane region" description="Helical" evidence="4">
    <location>
        <begin position="630"/>
        <end position="654"/>
    </location>
</feature>
<dbReference type="Gene3D" id="1.10.510.10">
    <property type="entry name" value="Transferase(Phosphotransferase) domain 1"/>
    <property type="match status" value="1"/>
</dbReference>
<keyword evidence="8" id="KW-1185">Reference proteome</keyword>
<feature type="domain" description="Protein kinase" evidence="5">
    <location>
        <begin position="727"/>
        <end position="992"/>
    </location>
</feature>
<dbReference type="InterPro" id="IPR003961">
    <property type="entry name" value="FN3_dom"/>
</dbReference>
<dbReference type="PANTHER" id="PTHR24416:SF631">
    <property type="entry name" value="SERINE_THREONINE_TYROSINE KINASE 1"/>
    <property type="match status" value="1"/>
</dbReference>
<dbReference type="InterPro" id="IPR013783">
    <property type="entry name" value="Ig-like_fold"/>
</dbReference>
<feature type="non-terminal residue" evidence="7">
    <location>
        <position position="1"/>
    </location>
</feature>
<dbReference type="GO" id="GO:0016020">
    <property type="term" value="C:membrane"/>
    <property type="evidence" value="ECO:0007669"/>
    <property type="project" value="UniProtKB-SubCell"/>
</dbReference>
<evidence type="ECO:0000256" key="4">
    <source>
        <dbReference type="SAM" id="Phobius"/>
    </source>
</evidence>
<feature type="compositionally biased region" description="Low complexity" evidence="3">
    <location>
        <begin position="996"/>
        <end position="1006"/>
    </location>
</feature>
<dbReference type="Pfam" id="PF07714">
    <property type="entry name" value="PK_Tyr_Ser-Thr"/>
    <property type="match status" value="1"/>
</dbReference>
<evidence type="ECO:0008006" key="9">
    <source>
        <dbReference type="Google" id="ProtNLM"/>
    </source>
</evidence>
<comment type="caution">
    <text evidence="7">The sequence shown here is derived from an EMBL/GenBank/DDBJ whole genome shotgun (WGS) entry which is preliminary data.</text>
</comment>
<dbReference type="CDD" id="cd00063">
    <property type="entry name" value="FN3"/>
    <property type="match status" value="1"/>
</dbReference>
<evidence type="ECO:0000259" key="5">
    <source>
        <dbReference type="PROSITE" id="PS50011"/>
    </source>
</evidence>
<dbReference type="InterPro" id="IPR001245">
    <property type="entry name" value="Ser-Thr/Tyr_kinase_cat_dom"/>
</dbReference>
<proteinExistence type="predicted"/>
<dbReference type="PANTHER" id="PTHR24416">
    <property type="entry name" value="TYROSINE-PROTEIN KINASE RECEPTOR"/>
    <property type="match status" value="1"/>
</dbReference>
<dbReference type="PROSITE" id="PS50853">
    <property type="entry name" value="FN3"/>
    <property type="match status" value="1"/>
</dbReference>
<dbReference type="Proteomes" id="UP001519460">
    <property type="component" value="Unassembled WGS sequence"/>
</dbReference>
<dbReference type="AlphaFoldDB" id="A0ABD0JDT2"/>
<dbReference type="SMART" id="SM00060">
    <property type="entry name" value="FN3"/>
    <property type="match status" value="1"/>
</dbReference>
<dbReference type="Gene3D" id="2.60.40.10">
    <property type="entry name" value="Immunoglobulins"/>
    <property type="match status" value="1"/>
</dbReference>
<evidence type="ECO:0000313" key="7">
    <source>
        <dbReference type="EMBL" id="KAK7471676.1"/>
    </source>
</evidence>
<evidence type="ECO:0000259" key="6">
    <source>
        <dbReference type="PROSITE" id="PS50853"/>
    </source>
</evidence>
<dbReference type="InterPro" id="IPR050122">
    <property type="entry name" value="RTK"/>
</dbReference>
<dbReference type="FunFam" id="1.10.510.10:FF:001927">
    <property type="entry name" value="Receptor protein-tyrosine kinase"/>
    <property type="match status" value="1"/>
</dbReference>
<protein>
    <recommendedName>
        <fullName evidence="9">Receptor protein-tyrosine kinase</fullName>
    </recommendedName>
</protein>
<evidence type="ECO:0000256" key="2">
    <source>
        <dbReference type="ARBA" id="ARBA00023180"/>
    </source>
</evidence>
<evidence type="ECO:0000256" key="3">
    <source>
        <dbReference type="SAM" id="MobiDB-lite"/>
    </source>
</evidence>
<evidence type="ECO:0000313" key="8">
    <source>
        <dbReference type="Proteomes" id="UP001519460"/>
    </source>
</evidence>
<dbReference type="EMBL" id="JACVVK020000483">
    <property type="protein sequence ID" value="KAK7471676.1"/>
    <property type="molecule type" value="Genomic_DNA"/>
</dbReference>
<gene>
    <name evidence="7" type="ORF">BaRGS_00035689</name>
</gene>